<dbReference type="AlphaFoldDB" id="A0A8J8TCW3"/>
<gene>
    <name evidence="1" type="ORF">A3207_04695</name>
</gene>
<evidence type="ECO:0000313" key="2">
    <source>
        <dbReference type="Proteomes" id="UP000752814"/>
    </source>
</evidence>
<evidence type="ECO:0000313" key="1">
    <source>
        <dbReference type="EMBL" id="TQS81177.1"/>
    </source>
</evidence>
<sequence length="118" mass="13433">MDIVEEIIETRLVLLKKNNPGLMIDSDCMETEDGIRGLIRIIEPSTEEIVAFEFIEPEGCWYDEVTIEEYGETAEDYDVTIIVPDEEKKDASLTIEAALSKPLRVQGYNEKGKLDYSI</sequence>
<reference evidence="1" key="1">
    <citation type="submission" date="2016-03" db="EMBL/GenBank/DDBJ databases">
        <authorList>
            <person name="Borrel G."/>
            <person name="Mccann A."/>
            <person name="O'Toole P.W."/>
        </authorList>
    </citation>
    <scope>NUCLEOTIDE SEQUENCE</scope>
    <source>
        <strain evidence="1">183</strain>
    </source>
</reference>
<accession>A0A8J8TCW3</accession>
<dbReference type="Proteomes" id="UP000752814">
    <property type="component" value="Unassembled WGS sequence"/>
</dbReference>
<protein>
    <submittedName>
        <fullName evidence="1">Uncharacterized protein</fullName>
    </submittedName>
</protein>
<dbReference type="RefSeq" id="WP_400195168.1">
    <property type="nucleotide sequence ID" value="NZ_CAYAYE010000021.1"/>
</dbReference>
<dbReference type="EMBL" id="LVVT01000024">
    <property type="protein sequence ID" value="TQS81177.1"/>
    <property type="molecule type" value="Genomic_DNA"/>
</dbReference>
<comment type="caution">
    <text evidence="1">The sequence shown here is derived from an EMBL/GenBank/DDBJ whole genome shotgun (WGS) entry which is preliminary data.</text>
</comment>
<proteinExistence type="predicted"/>
<organism evidence="1 2">
    <name type="scientific">Candidatus Methanomassiliicoccus intestinalis</name>
    <dbReference type="NCBI Taxonomy" id="1406512"/>
    <lineage>
        <taxon>Archaea</taxon>
        <taxon>Methanobacteriati</taxon>
        <taxon>Thermoplasmatota</taxon>
        <taxon>Thermoplasmata</taxon>
        <taxon>Methanomassiliicoccales</taxon>
        <taxon>Methanomassiliicoccaceae</taxon>
        <taxon>Methanomassiliicoccus</taxon>
    </lineage>
</organism>
<name>A0A8J8TCW3_9ARCH</name>